<dbReference type="PANTHER" id="PTHR24111">
    <property type="entry name" value="LEUCINE-RICH REPEAT-CONTAINING PROTEIN 34"/>
    <property type="match status" value="1"/>
</dbReference>
<proteinExistence type="predicted"/>
<dbReference type="SUPFAM" id="SSF52047">
    <property type="entry name" value="RNI-like"/>
    <property type="match status" value="1"/>
</dbReference>
<dbReference type="PANTHER" id="PTHR24111:SF0">
    <property type="entry name" value="LEUCINE-RICH REPEAT-CONTAINING PROTEIN"/>
    <property type="match status" value="1"/>
</dbReference>
<protein>
    <submittedName>
        <fullName evidence="2">Uncharacterized protein</fullName>
    </submittedName>
</protein>
<dbReference type="Pfam" id="PF13516">
    <property type="entry name" value="LRR_6"/>
    <property type="match status" value="1"/>
</dbReference>
<dbReference type="Gene3D" id="3.80.10.10">
    <property type="entry name" value="Ribonuclease Inhibitor"/>
    <property type="match status" value="1"/>
</dbReference>
<accession>A0A6B2LKX0</accession>
<dbReference type="InterPro" id="IPR001611">
    <property type="entry name" value="Leu-rich_rpt"/>
</dbReference>
<reference evidence="2" key="1">
    <citation type="journal article" date="2020" name="J. Eukaryot. Microbiol.">
        <title>De novo Sequencing, Assembly and Annotation of the Transcriptome for the Free-Living Testate Amoeba Arcella intermedia.</title>
        <authorList>
            <person name="Ribeiro G.M."/>
            <person name="Porfirio-Sousa A.L."/>
            <person name="Maurer-Alcala X.X."/>
            <person name="Katz L.A."/>
            <person name="Lahr D.J.G."/>
        </authorList>
    </citation>
    <scope>NUCLEOTIDE SEQUENCE</scope>
</reference>
<organism evidence="2">
    <name type="scientific">Arcella intermedia</name>
    <dbReference type="NCBI Taxonomy" id="1963864"/>
    <lineage>
        <taxon>Eukaryota</taxon>
        <taxon>Amoebozoa</taxon>
        <taxon>Tubulinea</taxon>
        <taxon>Elardia</taxon>
        <taxon>Arcellinida</taxon>
        <taxon>Sphaerothecina</taxon>
        <taxon>Arcellidae</taxon>
        <taxon>Arcella</taxon>
    </lineage>
</organism>
<dbReference type="InterPro" id="IPR052201">
    <property type="entry name" value="LRR-containing_regulator"/>
</dbReference>
<name>A0A6B2LKX0_9EUKA</name>
<keyword evidence="1" id="KW-0677">Repeat</keyword>
<dbReference type="EMBL" id="GIBP01008727">
    <property type="protein sequence ID" value="NDV37696.1"/>
    <property type="molecule type" value="Transcribed_RNA"/>
</dbReference>
<dbReference type="InterPro" id="IPR032675">
    <property type="entry name" value="LRR_dom_sf"/>
</dbReference>
<evidence type="ECO:0000313" key="2">
    <source>
        <dbReference type="EMBL" id="NDV37696.1"/>
    </source>
</evidence>
<sequence length="164" mass="18382">MNLQCDLINAEGAKTIFGYLKSNTTLRTLNLDGNQIGDTGITSFSEIKLNSTLSNLSLRFNNISYASAKIISETVKTNSTLTKLNLEGAAFDKGTFSLLNEMLLSNQIALRVSLWPKSFHEFSSEIQKMTQIFLISLNQRNIPRDISLCVLKHLLFMWSISEVN</sequence>
<evidence type="ECO:0000256" key="1">
    <source>
        <dbReference type="ARBA" id="ARBA00022737"/>
    </source>
</evidence>
<dbReference type="AlphaFoldDB" id="A0A6B2LKX0"/>